<evidence type="ECO:0000313" key="2">
    <source>
        <dbReference type="EMBL" id="MPR24142.1"/>
    </source>
</evidence>
<evidence type="ECO:0008006" key="4">
    <source>
        <dbReference type="Google" id="ProtNLM"/>
    </source>
</evidence>
<dbReference type="Proteomes" id="UP000403266">
    <property type="component" value="Unassembled WGS sequence"/>
</dbReference>
<gene>
    <name evidence="2" type="ORF">FS320_02600</name>
</gene>
<evidence type="ECO:0000313" key="3">
    <source>
        <dbReference type="Proteomes" id="UP000403266"/>
    </source>
</evidence>
<dbReference type="InterPro" id="IPR013361">
    <property type="entry name" value="Pilus_CpaD"/>
</dbReference>
<protein>
    <recommendedName>
        <fullName evidence="4">Pilus assembly protein CpaD</fullName>
    </recommendedName>
</protein>
<comment type="caution">
    <text evidence="2">The sequence shown here is derived from an EMBL/GenBank/DDBJ whole genome shotgun (WGS) entry which is preliminary data.</text>
</comment>
<keyword evidence="3" id="KW-1185">Reference proteome</keyword>
<evidence type="ECO:0000256" key="1">
    <source>
        <dbReference type="SAM" id="SignalP"/>
    </source>
</evidence>
<dbReference type="NCBIfam" id="TIGR02522">
    <property type="entry name" value="pilus_cpaD"/>
    <property type="match status" value="1"/>
</dbReference>
<sequence length="246" mass="26971">MTRIIRGTTVAALISLSALTLSACSTTDFVDTNVSPIPAAHDERFPIELRNAPQELRVYPMRAYGLDPRQTRDVRDFARSFRNETKSPLLISIPTNPVGGSEPAASRTAKEIKDELDRLGINGGNVRYANYMPEDPGKVSPVKLSYITAQAKVVAECGVWHDDLGVASLELDMNNREYENFGCATQTMIAQQIADPLDAVRPRQMDRIDTAKRLNAIGKLRNGEDPGTKWVRPEAGIQESMGSGGN</sequence>
<dbReference type="EMBL" id="VOSK01000003">
    <property type="protein sequence ID" value="MPR24142.1"/>
    <property type="molecule type" value="Genomic_DNA"/>
</dbReference>
<proteinExistence type="predicted"/>
<feature type="chain" id="PRO_5030135237" description="Pilus assembly protein CpaD" evidence="1">
    <location>
        <begin position="24"/>
        <end position="246"/>
    </location>
</feature>
<dbReference type="OrthoDB" id="9802674at2"/>
<accession>A0A5N7MB46</accession>
<dbReference type="AlphaFoldDB" id="A0A5N7MB46"/>
<feature type="signal peptide" evidence="1">
    <location>
        <begin position="1"/>
        <end position="23"/>
    </location>
</feature>
<name>A0A5N7MB46_9HYPH</name>
<reference evidence="2 3" key="1">
    <citation type="journal article" date="2019" name="Syst. Appl. Microbiol.">
        <title>Microvirga tunisiensis sp. nov., a root nodule symbiotic bacterium isolated from Lupinus micranthus and L. luteus grown in Northern Tunisia.</title>
        <authorList>
            <person name="Msaddak A."/>
            <person name="Rejili M."/>
            <person name="Duran D."/>
            <person name="Mars M."/>
            <person name="Palacios J.M."/>
            <person name="Ruiz-Argueso T."/>
            <person name="Rey L."/>
            <person name="Imperial J."/>
        </authorList>
    </citation>
    <scope>NUCLEOTIDE SEQUENCE [LARGE SCALE GENOMIC DNA]</scope>
    <source>
        <strain evidence="2 3">Lmie10</strain>
    </source>
</reference>
<dbReference type="RefSeq" id="WP_152709050.1">
    <property type="nucleotide sequence ID" value="NZ_VOSJ01000047.1"/>
</dbReference>
<dbReference type="InterPro" id="IPR019027">
    <property type="entry name" value="Pilus_biogenesis_CpaD-related"/>
</dbReference>
<organism evidence="2 3">
    <name type="scientific">Microvirga tunisiensis</name>
    <dbReference type="NCBI Taxonomy" id="2108360"/>
    <lineage>
        <taxon>Bacteria</taxon>
        <taxon>Pseudomonadati</taxon>
        <taxon>Pseudomonadota</taxon>
        <taxon>Alphaproteobacteria</taxon>
        <taxon>Hyphomicrobiales</taxon>
        <taxon>Methylobacteriaceae</taxon>
        <taxon>Microvirga</taxon>
    </lineage>
</organism>
<dbReference type="PROSITE" id="PS51257">
    <property type="entry name" value="PROKAR_LIPOPROTEIN"/>
    <property type="match status" value="1"/>
</dbReference>
<keyword evidence="1" id="KW-0732">Signal</keyword>
<dbReference type="Pfam" id="PF09476">
    <property type="entry name" value="Pilus_CpaD"/>
    <property type="match status" value="1"/>
</dbReference>